<keyword evidence="2 6" id="KW-0853">WD repeat</keyword>
<dbReference type="Gene3D" id="1.10.238.10">
    <property type="entry name" value="EF-hand"/>
    <property type="match status" value="1"/>
</dbReference>
<evidence type="ECO:0000256" key="5">
    <source>
        <dbReference type="ARBA" id="ARBA00040994"/>
    </source>
</evidence>
<gene>
    <name evidence="7" type="ORF">TeGR_g8252</name>
</gene>
<evidence type="ECO:0000256" key="4">
    <source>
        <dbReference type="ARBA" id="ARBA00023273"/>
    </source>
</evidence>
<dbReference type="SUPFAM" id="SSF50978">
    <property type="entry name" value="WD40 repeat-like"/>
    <property type="match status" value="2"/>
</dbReference>
<evidence type="ECO:0000256" key="3">
    <source>
        <dbReference type="ARBA" id="ARBA00022737"/>
    </source>
</evidence>
<sequence>MSVPDSSAMQLSWAFGFSGQVHSLATDIRSAIFYSTAHTGVIYDYATKTQKLLQGHCNDISSTAVSPDKKWIATADSGPDSVIVIWDSSTGVPVKTIFNPHEGGVAALAMSADSMFLASLSSVHPTDSCAQELCLWEWTAEHEGALYTAEVPEVVGKQNAHTSVSFNPTDTREVVTNGPNAVTFWTWENYQLAPYAPVMSKKEMSSIKNYSFVTSIYLPETTMCITSTSTGELVLWDVVAKEEEAPVPEGGADPALPVETSPLKSLVKTIHLCEGRISWLSTCDGRFLVVAGEDGCVRFYDFSMRIISWFEDLNAGPVTSVSFASSNASWQQQAPASDEEFVCPDFVVGTSTSYVIGVDCGLFAEIEPENRRGAVLVQGLGDSVPCIACHPTLDRLLIGVADGTLQLWDYRSRTLLMVQEQRHDAVSSGGQPASVLARPQTVAFDKQGGALAIGMTSGVVRISDPESLQEVESFANSEAAITFLKFSNDGAFLAAADAQHFVYIYNYVAAADGSQQQQPEDDEETATETNAGSPKWVYVGRYKSHTKAITGLEFTTREDGRTALISIGEDRMLVEYDLAAASPEKGVVLRCDPTKIEQTAVPTACMWHPLLGGDFEDRIITANDEFKFKQWNADNKSCRRTNLCPTFGGPLNELIAVPALDPSTNKYGPSSYVVYSTAEKVVGIIKLPLDGNPSKAMGLIGHPTSISSIAVSGDGRVVFTAGGSDRCVNIWNVDVSTLDRKEAEAAAAAEGQGSAAMYSELIEPEMHHDIVEYFYYAQLRTQGEDATEERQITGQVPLAEIPNMVRALGFYPTEEEVANMVAEIKYSSFTETGETQEQIDLDTFIKLFINHKPVFGTSKGEISAAFQALGGGITWPKLAKMLKERGESIEEDELKNLLQALMGSDAEGELGNFSKVLSSDEFADKVLGFTDADEEEEDEFLGMTA</sequence>
<evidence type="ECO:0000256" key="6">
    <source>
        <dbReference type="PROSITE-ProRule" id="PRU00221"/>
    </source>
</evidence>
<evidence type="ECO:0000256" key="1">
    <source>
        <dbReference type="ARBA" id="ARBA00004138"/>
    </source>
</evidence>
<keyword evidence="8" id="KW-1185">Reference proteome</keyword>
<dbReference type="Gene3D" id="2.130.10.10">
    <property type="entry name" value="YVTN repeat-like/Quinoprotein amine dehydrogenase"/>
    <property type="match status" value="2"/>
</dbReference>
<dbReference type="PANTHER" id="PTHR13720:SF13">
    <property type="entry name" value="CILIA- AND FLAGELLA-ASSOCIATED PROTEIN 251"/>
    <property type="match status" value="1"/>
</dbReference>
<dbReference type="PANTHER" id="PTHR13720">
    <property type="entry name" value="WD-40 REPEAT PROTEIN"/>
    <property type="match status" value="1"/>
</dbReference>
<name>A0ABQ6N783_9STRA</name>
<feature type="repeat" description="WD" evidence="6">
    <location>
        <begin position="53"/>
        <end position="96"/>
    </location>
</feature>
<evidence type="ECO:0000256" key="2">
    <source>
        <dbReference type="ARBA" id="ARBA00022574"/>
    </source>
</evidence>
<dbReference type="Pfam" id="PF00400">
    <property type="entry name" value="WD40"/>
    <property type="match status" value="2"/>
</dbReference>
<feature type="repeat" description="WD" evidence="6">
    <location>
        <begin position="699"/>
        <end position="741"/>
    </location>
</feature>
<evidence type="ECO:0000313" key="8">
    <source>
        <dbReference type="Proteomes" id="UP001165060"/>
    </source>
</evidence>
<organism evidence="7 8">
    <name type="scientific">Tetraparma gracilis</name>
    <dbReference type="NCBI Taxonomy" id="2962635"/>
    <lineage>
        <taxon>Eukaryota</taxon>
        <taxon>Sar</taxon>
        <taxon>Stramenopiles</taxon>
        <taxon>Ochrophyta</taxon>
        <taxon>Bolidophyceae</taxon>
        <taxon>Parmales</taxon>
        <taxon>Triparmaceae</taxon>
        <taxon>Tetraparma</taxon>
    </lineage>
</organism>
<evidence type="ECO:0000313" key="7">
    <source>
        <dbReference type="EMBL" id="GMI41986.1"/>
    </source>
</evidence>
<comment type="subcellular location">
    <subcellularLocation>
        <location evidence="1">Cell projection</location>
        <location evidence="1">Cilium</location>
    </subcellularLocation>
</comment>
<comment type="caution">
    <text evidence="7">The sequence shown here is derived from an EMBL/GenBank/DDBJ whole genome shotgun (WGS) entry which is preliminary data.</text>
</comment>
<keyword evidence="3" id="KW-0677">Repeat</keyword>
<dbReference type="SUPFAM" id="SSF47473">
    <property type="entry name" value="EF-hand"/>
    <property type="match status" value="1"/>
</dbReference>
<feature type="repeat" description="WD" evidence="6">
    <location>
        <begin position="377"/>
        <end position="418"/>
    </location>
</feature>
<accession>A0ABQ6N783</accession>
<reference evidence="7 8" key="1">
    <citation type="journal article" date="2023" name="Commun. Biol.">
        <title>Genome analysis of Parmales, the sister group of diatoms, reveals the evolutionary specialization of diatoms from phago-mixotrophs to photoautotrophs.</title>
        <authorList>
            <person name="Ban H."/>
            <person name="Sato S."/>
            <person name="Yoshikawa S."/>
            <person name="Yamada K."/>
            <person name="Nakamura Y."/>
            <person name="Ichinomiya M."/>
            <person name="Sato N."/>
            <person name="Blanc-Mathieu R."/>
            <person name="Endo H."/>
            <person name="Kuwata A."/>
            <person name="Ogata H."/>
        </authorList>
    </citation>
    <scope>NUCLEOTIDE SEQUENCE [LARGE SCALE GENOMIC DNA]</scope>
</reference>
<dbReference type="InterPro" id="IPR015943">
    <property type="entry name" value="WD40/YVTN_repeat-like_dom_sf"/>
</dbReference>
<proteinExistence type="predicted"/>
<dbReference type="InterPro" id="IPR001680">
    <property type="entry name" value="WD40_rpt"/>
</dbReference>
<dbReference type="Proteomes" id="UP001165060">
    <property type="component" value="Unassembled WGS sequence"/>
</dbReference>
<dbReference type="InterPro" id="IPR050630">
    <property type="entry name" value="WD_repeat_EMAP"/>
</dbReference>
<dbReference type="EMBL" id="BRYB01001042">
    <property type="protein sequence ID" value="GMI41986.1"/>
    <property type="molecule type" value="Genomic_DNA"/>
</dbReference>
<keyword evidence="4" id="KW-0966">Cell projection</keyword>
<dbReference type="InterPro" id="IPR011992">
    <property type="entry name" value="EF-hand-dom_pair"/>
</dbReference>
<dbReference type="InterPro" id="IPR036322">
    <property type="entry name" value="WD40_repeat_dom_sf"/>
</dbReference>
<dbReference type="SMART" id="SM00320">
    <property type="entry name" value="WD40"/>
    <property type="match status" value="10"/>
</dbReference>
<protein>
    <recommendedName>
        <fullName evidence="5">Cilia- and flagella-associated protein 251</fullName>
    </recommendedName>
</protein>
<dbReference type="PROSITE" id="PS50082">
    <property type="entry name" value="WD_REPEATS_2"/>
    <property type="match status" value="3"/>
</dbReference>